<keyword evidence="3" id="KW-1003">Cell membrane</keyword>
<comment type="subcellular location">
    <subcellularLocation>
        <location evidence="1">Cell membrane</location>
        <topology evidence="1">Multi-pass membrane protein</topology>
    </subcellularLocation>
</comment>
<evidence type="ECO:0000256" key="9">
    <source>
        <dbReference type="SAM" id="Coils"/>
    </source>
</evidence>
<dbReference type="PANTHER" id="PTHR33989">
    <property type="match status" value="1"/>
</dbReference>
<keyword evidence="6 10" id="KW-0812">Transmembrane</keyword>
<keyword evidence="2" id="KW-0813">Transport</keyword>
<keyword evidence="9" id="KW-0175">Coiled coil</keyword>
<keyword evidence="13" id="KW-1185">Reference proteome</keyword>
<evidence type="ECO:0000256" key="7">
    <source>
        <dbReference type="ARBA" id="ARBA00022989"/>
    </source>
</evidence>
<evidence type="ECO:0000256" key="3">
    <source>
        <dbReference type="ARBA" id="ARBA00022475"/>
    </source>
</evidence>
<dbReference type="GO" id="GO:0008982">
    <property type="term" value="F:protein-N(PI)-phosphohistidine-sugar phosphotransferase activity"/>
    <property type="evidence" value="ECO:0007669"/>
    <property type="project" value="InterPro"/>
</dbReference>
<feature type="transmembrane region" description="Helical" evidence="10">
    <location>
        <begin position="651"/>
        <end position="668"/>
    </location>
</feature>
<dbReference type="AlphaFoldDB" id="S5LVN8"/>
<feature type="transmembrane region" description="Helical" evidence="10">
    <location>
        <begin position="674"/>
        <end position="697"/>
    </location>
</feature>
<name>S5LVN8_9MOLU</name>
<feature type="transmembrane region" description="Helical" evidence="10">
    <location>
        <begin position="446"/>
        <end position="467"/>
    </location>
</feature>
<dbReference type="EMBL" id="CP005076">
    <property type="protein sequence ID" value="AGR41899.1"/>
    <property type="molecule type" value="Genomic_DNA"/>
</dbReference>
<keyword evidence="7 10" id="KW-1133">Transmembrane helix</keyword>
<organism evidence="12 13">
    <name type="scientific">Spiroplasma diminutum CUAS-1</name>
    <dbReference type="NCBI Taxonomy" id="1276221"/>
    <lineage>
        <taxon>Bacteria</taxon>
        <taxon>Bacillati</taxon>
        <taxon>Mycoplasmatota</taxon>
        <taxon>Mollicutes</taxon>
        <taxon>Entomoplasmatales</taxon>
        <taxon>Spiroplasmataceae</taxon>
        <taxon>Spiroplasma</taxon>
    </lineage>
</organism>
<evidence type="ECO:0000256" key="5">
    <source>
        <dbReference type="ARBA" id="ARBA00022683"/>
    </source>
</evidence>
<evidence type="ECO:0000259" key="11">
    <source>
        <dbReference type="PROSITE" id="PS51105"/>
    </source>
</evidence>
<evidence type="ECO:0000313" key="12">
    <source>
        <dbReference type="EMBL" id="AGR41899.1"/>
    </source>
</evidence>
<dbReference type="PROSITE" id="PS51105">
    <property type="entry name" value="PTS_EIIC_TYPE_3"/>
    <property type="match status" value="1"/>
</dbReference>
<dbReference type="Pfam" id="PF02378">
    <property type="entry name" value="PTS_EIIC"/>
    <property type="match status" value="1"/>
</dbReference>
<dbReference type="GO" id="GO:0005886">
    <property type="term" value="C:plasma membrane"/>
    <property type="evidence" value="ECO:0007669"/>
    <property type="project" value="UniProtKB-SubCell"/>
</dbReference>
<dbReference type="PATRIC" id="fig|1276221.3.peg.192"/>
<sequence length="730" mass="82517">MLKYEKYPEVFESYKLIKLNKAKFKSNKRELLEISNELHNKKIRLKSVSATFNKIKKEKEKEITVEFDLALAAAKYQRVDINQLYEDFAKDKLNLTNEYEEKKQKRIEKSKNDISITKSQIQSIKEEQKELLIKNKDLKSKIKEIWEEKQYVIKNEHKKLTEELFVLKTQAKEKNLEYKQQYKIESKKLMTQWKQDNHSIADIGYILRKQKRTRRIKPFKNEIDKTIYDLSLKINELKIIFQSKMKLEKEKIRNKKLEIRYNDGKADQLTIKLAVDKVTLASGKLSNWKFMVALKNGFFSLMPLVIVGAMFILINNIVLGAANGGFFNLFYLTADQAATLDKFKTVGAYIWNGTYAFFGFLLAGAIAYHLAPYYKVNQWAAAIVAFVAFLIMSPSFWSNIGVFGTSGMFTAMIISIVSTVIFGKLSKNEKLKIKMPESVPDGVSKSFNILIPYAISAVFFGIIAFAITWTGQAVGEITVGNNKVSFIDLNGLITVAIQKPLVNAVSGFGGMISIVFIWQLLWFMGIHASGILSPIVEPIQLDGLTQNQQALAEGLKPQYVFTNPFMNNFIFMGGTGGTIALIFVVLLFSKRGDYRSMAKVTLIPALFCINEPLLFGLPIVLNPILLIPFIIGPIFAGIFAYLATTSGFMPYSSVVVPWTTPPIIGGILTTKSIMGGIVAAINLFILMATYTPFVLLANKIEQRELLNKFADNKNTIANIQNNINNLKTTV</sequence>
<evidence type="ECO:0000313" key="13">
    <source>
        <dbReference type="Proteomes" id="UP000014983"/>
    </source>
</evidence>
<dbReference type="KEGG" id="sdi:SDIMI_v3c01950"/>
<evidence type="ECO:0000256" key="8">
    <source>
        <dbReference type="ARBA" id="ARBA00023136"/>
    </source>
</evidence>
<dbReference type="Proteomes" id="UP000014983">
    <property type="component" value="Chromosome"/>
</dbReference>
<feature type="transmembrane region" description="Helical" evidence="10">
    <location>
        <begin position="298"/>
        <end position="322"/>
    </location>
</feature>
<dbReference type="GO" id="GO:1901264">
    <property type="term" value="P:carbohydrate derivative transport"/>
    <property type="evidence" value="ECO:0007669"/>
    <property type="project" value="TreeGrafter"/>
</dbReference>
<proteinExistence type="predicted"/>
<dbReference type="OrthoDB" id="1550290at2"/>
<keyword evidence="5" id="KW-0598">Phosphotransferase system</keyword>
<dbReference type="eggNOG" id="COG1455">
    <property type="taxonomic scope" value="Bacteria"/>
</dbReference>
<evidence type="ECO:0000256" key="1">
    <source>
        <dbReference type="ARBA" id="ARBA00004651"/>
    </source>
</evidence>
<dbReference type="PANTHER" id="PTHR33989:SF8">
    <property type="entry name" value="PERMEASE IIC COMPONENT"/>
    <property type="match status" value="1"/>
</dbReference>
<reference evidence="12 13" key="1">
    <citation type="journal article" date="2013" name="Genome Biol. Evol.">
        <title>Comparison of metabolic capacities and inference of gene content evolution in mosquito-associated Spiroplasma diminutum and S. taiwanense.</title>
        <authorList>
            <person name="Lo W.S."/>
            <person name="Ku C."/>
            <person name="Chen L.L."/>
            <person name="Chang T.H."/>
            <person name="Kuo C.H."/>
        </authorList>
    </citation>
    <scope>NUCLEOTIDE SEQUENCE [LARGE SCALE GENOMIC DNA]</scope>
    <source>
        <strain evidence="12">CUAS-1</strain>
    </source>
</reference>
<keyword evidence="4" id="KW-0762">Sugar transport</keyword>
<feature type="transmembrane region" description="Helical" evidence="10">
    <location>
        <begin position="403"/>
        <end position="425"/>
    </location>
</feature>
<dbReference type="HOGENOM" id="CLU_381680_0_0_14"/>
<feature type="domain" description="PTS EIIC type-3" evidence="11">
    <location>
        <begin position="274"/>
        <end position="693"/>
    </location>
</feature>
<dbReference type="GO" id="GO:0009401">
    <property type="term" value="P:phosphoenolpyruvate-dependent sugar phosphotransferase system"/>
    <property type="evidence" value="ECO:0007669"/>
    <property type="project" value="UniProtKB-KW"/>
</dbReference>
<feature type="transmembrane region" description="Helical" evidence="10">
    <location>
        <begin position="569"/>
        <end position="588"/>
    </location>
</feature>
<dbReference type="STRING" id="1276221.SDIMI_v3c01950"/>
<feature type="coiled-coil region" evidence="9">
    <location>
        <begin position="85"/>
        <end position="141"/>
    </location>
</feature>
<accession>S5LVN8</accession>
<feature type="transmembrane region" description="Helical" evidence="10">
    <location>
        <begin position="349"/>
        <end position="371"/>
    </location>
</feature>
<feature type="transmembrane region" description="Helical" evidence="10">
    <location>
        <begin position="625"/>
        <end position="644"/>
    </location>
</feature>
<evidence type="ECO:0000256" key="4">
    <source>
        <dbReference type="ARBA" id="ARBA00022597"/>
    </source>
</evidence>
<gene>
    <name evidence="12" type="primary">celB</name>
    <name evidence="12" type="ORF">SDIMI_v3c01950</name>
</gene>
<dbReference type="InterPro" id="IPR003352">
    <property type="entry name" value="PTS_EIIC"/>
</dbReference>
<evidence type="ECO:0000256" key="6">
    <source>
        <dbReference type="ARBA" id="ARBA00022692"/>
    </source>
</evidence>
<dbReference type="InParanoid" id="S5LVN8"/>
<protein>
    <submittedName>
        <fullName evidence="12">PTS system cellobiose-specific component IIC</fullName>
    </submittedName>
</protein>
<keyword evidence="8 10" id="KW-0472">Membrane</keyword>
<dbReference type="RefSeq" id="WP_020836132.1">
    <property type="nucleotide sequence ID" value="NC_021833.1"/>
</dbReference>
<dbReference type="FunCoup" id="S5LVN8">
    <property type="interactions" value="24"/>
</dbReference>
<feature type="transmembrane region" description="Helical" evidence="10">
    <location>
        <begin position="504"/>
        <end position="524"/>
    </location>
</feature>
<evidence type="ECO:0000256" key="10">
    <source>
        <dbReference type="SAM" id="Phobius"/>
    </source>
</evidence>
<feature type="transmembrane region" description="Helical" evidence="10">
    <location>
        <begin position="378"/>
        <end position="397"/>
    </location>
</feature>
<dbReference type="InterPro" id="IPR051088">
    <property type="entry name" value="PTS_Sugar-EIIC/EIIB"/>
</dbReference>
<evidence type="ECO:0000256" key="2">
    <source>
        <dbReference type="ARBA" id="ARBA00022448"/>
    </source>
</evidence>
<dbReference type="InterPro" id="IPR004501">
    <property type="entry name" value="PTS_EIIC_3"/>
</dbReference>
<feature type="transmembrane region" description="Helical" evidence="10">
    <location>
        <begin position="600"/>
        <end position="619"/>
    </location>
</feature>
<dbReference type="NCBIfam" id="TIGR00410">
    <property type="entry name" value="lacE"/>
    <property type="match status" value="1"/>
</dbReference>